<dbReference type="Proteomes" id="UP000241394">
    <property type="component" value="Chromosome LG19"/>
</dbReference>
<organism evidence="8 9">
    <name type="scientific">Actinidia chinensis var. chinensis</name>
    <name type="common">Chinese soft-hair kiwi</name>
    <dbReference type="NCBI Taxonomy" id="1590841"/>
    <lineage>
        <taxon>Eukaryota</taxon>
        <taxon>Viridiplantae</taxon>
        <taxon>Streptophyta</taxon>
        <taxon>Embryophyta</taxon>
        <taxon>Tracheophyta</taxon>
        <taxon>Spermatophyta</taxon>
        <taxon>Magnoliopsida</taxon>
        <taxon>eudicotyledons</taxon>
        <taxon>Gunneridae</taxon>
        <taxon>Pentapetalae</taxon>
        <taxon>asterids</taxon>
        <taxon>Ericales</taxon>
        <taxon>Actinidiaceae</taxon>
        <taxon>Actinidia</taxon>
    </lineage>
</organism>
<keyword evidence="2" id="KW-0805">Transcription regulation</keyword>
<evidence type="ECO:0000259" key="7">
    <source>
        <dbReference type="PROSITE" id="PS50888"/>
    </source>
</evidence>
<evidence type="ECO:0000256" key="2">
    <source>
        <dbReference type="ARBA" id="ARBA00023015"/>
    </source>
</evidence>
<dbReference type="InterPro" id="IPR045239">
    <property type="entry name" value="bHLH95_bHLH"/>
</dbReference>
<dbReference type="PANTHER" id="PTHR16223">
    <property type="entry name" value="TRANSCRIPTION FACTOR BHLH83-RELATED"/>
    <property type="match status" value="1"/>
</dbReference>
<dbReference type="GO" id="GO:0046983">
    <property type="term" value="F:protein dimerization activity"/>
    <property type="evidence" value="ECO:0007669"/>
    <property type="project" value="InterPro"/>
</dbReference>
<dbReference type="Gramene" id="PSS02675">
    <property type="protein sequence ID" value="PSS02675"/>
    <property type="gene ID" value="CEY00_Acc21085"/>
</dbReference>
<evidence type="ECO:0000256" key="6">
    <source>
        <dbReference type="SAM" id="MobiDB-lite"/>
    </source>
</evidence>
<accession>A0A2R6Q5X3</accession>
<dbReference type="OrthoDB" id="1075457at2759"/>
<dbReference type="STRING" id="1590841.A0A2R6Q5X3"/>
<dbReference type="InterPro" id="IPR036638">
    <property type="entry name" value="HLH_DNA-bd_sf"/>
</dbReference>
<feature type="domain" description="BHLH" evidence="7">
    <location>
        <begin position="129"/>
        <end position="178"/>
    </location>
</feature>
<dbReference type="GO" id="GO:0000981">
    <property type="term" value="F:DNA-binding transcription factor activity, RNA polymerase II-specific"/>
    <property type="evidence" value="ECO:0007669"/>
    <property type="project" value="TreeGrafter"/>
</dbReference>
<dbReference type="GO" id="GO:0000978">
    <property type="term" value="F:RNA polymerase II cis-regulatory region sequence-specific DNA binding"/>
    <property type="evidence" value="ECO:0007669"/>
    <property type="project" value="TreeGrafter"/>
</dbReference>
<keyword evidence="9" id="KW-1185">Reference proteome</keyword>
<evidence type="ECO:0000313" key="8">
    <source>
        <dbReference type="EMBL" id="PSS02675.1"/>
    </source>
</evidence>
<dbReference type="FunFam" id="4.10.280.10:FF:000075">
    <property type="entry name" value="Transcription factor bHLH113 family"/>
    <property type="match status" value="1"/>
</dbReference>
<evidence type="ECO:0000256" key="3">
    <source>
        <dbReference type="ARBA" id="ARBA00023125"/>
    </source>
</evidence>
<evidence type="ECO:0000256" key="1">
    <source>
        <dbReference type="ARBA" id="ARBA00004123"/>
    </source>
</evidence>
<keyword evidence="5" id="KW-0539">Nucleus</keyword>
<gene>
    <name evidence="8" type="ORF">CEY00_Acc21085</name>
</gene>
<proteinExistence type="predicted"/>
<dbReference type="InterPro" id="IPR045843">
    <property type="entry name" value="IND-like"/>
</dbReference>
<sequence>MADNESLHGDRVATGTFSHLLFVDDDVLGLHTDTSFPYTSHNPPKILCFSDYGNKCDLGKFSETPKCPQKSGLACSESSSQSSINNTKTPLSEANKKRNGSENLESMQSFIAWLGAPAGNQKNCKKTKSEKSMVTGHGKVKREKLGERITALQQLVSPYGKTDTASVLHEAMGYIRFLQEQVQVLCSPYLQRLPSSLHLQAEERENGEAAARKDLRSRGLCLVPLECIAHVANNNNGADFWSPATMANNFSPKH</sequence>
<keyword evidence="4" id="KW-0804">Transcription</keyword>
<dbReference type="InParanoid" id="A0A2R6Q5X3"/>
<dbReference type="EMBL" id="NKQK01000019">
    <property type="protein sequence ID" value="PSS02675.1"/>
    <property type="molecule type" value="Genomic_DNA"/>
</dbReference>
<name>A0A2R6Q5X3_ACTCC</name>
<reference evidence="9" key="2">
    <citation type="journal article" date="2018" name="BMC Genomics">
        <title>A manually annotated Actinidia chinensis var. chinensis (kiwifruit) genome highlights the challenges associated with draft genomes and gene prediction in plants.</title>
        <authorList>
            <person name="Pilkington S.M."/>
            <person name="Crowhurst R."/>
            <person name="Hilario E."/>
            <person name="Nardozza S."/>
            <person name="Fraser L."/>
            <person name="Peng Y."/>
            <person name="Gunaseelan K."/>
            <person name="Simpson R."/>
            <person name="Tahir J."/>
            <person name="Deroles S.C."/>
            <person name="Templeton K."/>
            <person name="Luo Z."/>
            <person name="Davy M."/>
            <person name="Cheng C."/>
            <person name="McNeilage M."/>
            <person name="Scaglione D."/>
            <person name="Liu Y."/>
            <person name="Zhang Q."/>
            <person name="Datson P."/>
            <person name="De Silva N."/>
            <person name="Gardiner S.E."/>
            <person name="Bassett H."/>
            <person name="Chagne D."/>
            <person name="McCallum J."/>
            <person name="Dzierzon H."/>
            <person name="Deng C."/>
            <person name="Wang Y.Y."/>
            <person name="Barron L."/>
            <person name="Manako K."/>
            <person name="Bowen J."/>
            <person name="Foster T.M."/>
            <person name="Erridge Z.A."/>
            <person name="Tiffin H."/>
            <person name="Waite C.N."/>
            <person name="Davies K.M."/>
            <person name="Grierson E.P."/>
            <person name="Laing W.A."/>
            <person name="Kirk R."/>
            <person name="Chen X."/>
            <person name="Wood M."/>
            <person name="Montefiori M."/>
            <person name="Brummell D.A."/>
            <person name="Schwinn K.E."/>
            <person name="Catanach A."/>
            <person name="Fullerton C."/>
            <person name="Li D."/>
            <person name="Meiyalaghan S."/>
            <person name="Nieuwenhuizen N."/>
            <person name="Read N."/>
            <person name="Prakash R."/>
            <person name="Hunter D."/>
            <person name="Zhang H."/>
            <person name="McKenzie M."/>
            <person name="Knabel M."/>
            <person name="Harris A."/>
            <person name="Allan A.C."/>
            <person name="Gleave A."/>
            <person name="Chen A."/>
            <person name="Janssen B.J."/>
            <person name="Plunkett B."/>
            <person name="Ampomah-Dwamena C."/>
            <person name="Voogd C."/>
            <person name="Leif D."/>
            <person name="Lafferty D."/>
            <person name="Souleyre E.J.F."/>
            <person name="Varkonyi-Gasic E."/>
            <person name="Gambi F."/>
            <person name="Hanley J."/>
            <person name="Yao J.L."/>
            <person name="Cheung J."/>
            <person name="David K.M."/>
            <person name="Warren B."/>
            <person name="Marsh K."/>
            <person name="Snowden K.C."/>
            <person name="Lin-Wang K."/>
            <person name="Brian L."/>
            <person name="Martinez-Sanchez M."/>
            <person name="Wang M."/>
            <person name="Ileperuma N."/>
            <person name="Macnee N."/>
            <person name="Campin R."/>
            <person name="McAtee P."/>
            <person name="Drummond R.S.M."/>
            <person name="Espley R.V."/>
            <person name="Ireland H.S."/>
            <person name="Wu R."/>
            <person name="Atkinson R.G."/>
            <person name="Karunairetnam S."/>
            <person name="Bulley S."/>
            <person name="Chunkath S."/>
            <person name="Hanley Z."/>
            <person name="Storey R."/>
            <person name="Thrimawithana A.H."/>
            <person name="Thomson S."/>
            <person name="David C."/>
            <person name="Testolin R."/>
            <person name="Huang H."/>
            <person name="Hellens R.P."/>
            <person name="Schaffer R.J."/>
        </authorList>
    </citation>
    <scope>NUCLEOTIDE SEQUENCE [LARGE SCALE GENOMIC DNA]</scope>
    <source>
        <strain evidence="9">cv. Red5</strain>
    </source>
</reference>
<evidence type="ECO:0000256" key="4">
    <source>
        <dbReference type="ARBA" id="ARBA00023163"/>
    </source>
</evidence>
<protein>
    <submittedName>
        <fullName evidence="8">Transcription factor bHLH113 like</fullName>
    </submittedName>
</protein>
<feature type="region of interest" description="Disordered" evidence="6">
    <location>
        <begin position="71"/>
        <end position="100"/>
    </location>
</feature>
<dbReference type="CDD" id="cd11393">
    <property type="entry name" value="bHLH_AtbHLH_like"/>
    <property type="match status" value="1"/>
</dbReference>
<comment type="subcellular location">
    <subcellularLocation>
        <location evidence="1">Nucleus</location>
    </subcellularLocation>
</comment>
<dbReference type="SUPFAM" id="SSF47459">
    <property type="entry name" value="HLH, helix-loop-helix DNA-binding domain"/>
    <property type="match status" value="1"/>
</dbReference>
<dbReference type="Gene3D" id="4.10.280.10">
    <property type="entry name" value="Helix-loop-helix DNA-binding domain"/>
    <property type="match status" value="1"/>
</dbReference>
<evidence type="ECO:0000256" key="5">
    <source>
        <dbReference type="ARBA" id="ARBA00023242"/>
    </source>
</evidence>
<dbReference type="OMA" id="WSPAMAN"/>
<keyword evidence="3" id="KW-0238">DNA-binding</keyword>
<dbReference type="PANTHER" id="PTHR16223:SF335">
    <property type="entry name" value="TRANSCRIPTION FACTOR BHLH113"/>
    <property type="match status" value="1"/>
</dbReference>
<comment type="caution">
    <text evidence="8">The sequence shown here is derived from an EMBL/GenBank/DDBJ whole genome shotgun (WGS) entry which is preliminary data.</text>
</comment>
<dbReference type="PROSITE" id="PS50888">
    <property type="entry name" value="BHLH"/>
    <property type="match status" value="1"/>
</dbReference>
<reference evidence="8 9" key="1">
    <citation type="submission" date="2017-07" db="EMBL/GenBank/DDBJ databases">
        <title>An improved, manually edited Actinidia chinensis var. chinensis (kiwifruit) genome highlights the challenges associated with draft genomes and gene prediction in plants.</title>
        <authorList>
            <person name="Pilkington S."/>
            <person name="Crowhurst R."/>
            <person name="Hilario E."/>
            <person name="Nardozza S."/>
            <person name="Fraser L."/>
            <person name="Peng Y."/>
            <person name="Gunaseelan K."/>
            <person name="Simpson R."/>
            <person name="Tahir J."/>
            <person name="Deroles S."/>
            <person name="Templeton K."/>
            <person name="Luo Z."/>
            <person name="Davy M."/>
            <person name="Cheng C."/>
            <person name="Mcneilage M."/>
            <person name="Scaglione D."/>
            <person name="Liu Y."/>
            <person name="Zhang Q."/>
            <person name="Datson P."/>
            <person name="De Silva N."/>
            <person name="Gardiner S."/>
            <person name="Bassett H."/>
            <person name="Chagne D."/>
            <person name="Mccallum J."/>
            <person name="Dzierzon H."/>
            <person name="Deng C."/>
            <person name="Wang Y.-Y."/>
            <person name="Barron N."/>
            <person name="Manako K."/>
            <person name="Bowen J."/>
            <person name="Foster T."/>
            <person name="Erridge Z."/>
            <person name="Tiffin H."/>
            <person name="Waite C."/>
            <person name="Davies K."/>
            <person name="Grierson E."/>
            <person name="Laing W."/>
            <person name="Kirk R."/>
            <person name="Chen X."/>
            <person name="Wood M."/>
            <person name="Montefiori M."/>
            <person name="Brummell D."/>
            <person name="Schwinn K."/>
            <person name="Catanach A."/>
            <person name="Fullerton C."/>
            <person name="Li D."/>
            <person name="Meiyalaghan S."/>
            <person name="Nieuwenhuizen N."/>
            <person name="Read N."/>
            <person name="Prakash R."/>
            <person name="Hunter D."/>
            <person name="Zhang H."/>
            <person name="Mckenzie M."/>
            <person name="Knabel M."/>
            <person name="Harris A."/>
            <person name="Allan A."/>
            <person name="Chen A."/>
            <person name="Janssen B."/>
            <person name="Plunkett B."/>
            <person name="Dwamena C."/>
            <person name="Voogd C."/>
            <person name="Leif D."/>
            <person name="Lafferty D."/>
            <person name="Souleyre E."/>
            <person name="Varkonyi-Gasic E."/>
            <person name="Gambi F."/>
            <person name="Hanley J."/>
            <person name="Yao J.-L."/>
            <person name="Cheung J."/>
            <person name="David K."/>
            <person name="Warren B."/>
            <person name="Marsh K."/>
            <person name="Snowden K."/>
            <person name="Lin-Wang K."/>
            <person name="Brian L."/>
            <person name="Martinez-Sanchez M."/>
            <person name="Wang M."/>
            <person name="Ileperuma N."/>
            <person name="Macnee N."/>
            <person name="Campin R."/>
            <person name="Mcatee P."/>
            <person name="Drummond R."/>
            <person name="Espley R."/>
            <person name="Ireland H."/>
            <person name="Wu R."/>
            <person name="Atkinson R."/>
            <person name="Karunairetnam S."/>
            <person name="Bulley S."/>
            <person name="Chunkath S."/>
            <person name="Hanley Z."/>
            <person name="Storey R."/>
            <person name="Thrimawithana A."/>
            <person name="Thomson S."/>
            <person name="David C."/>
            <person name="Testolin R."/>
        </authorList>
    </citation>
    <scope>NUCLEOTIDE SEQUENCE [LARGE SCALE GENOMIC DNA]</scope>
    <source>
        <strain evidence="9">cv. Red5</strain>
        <tissue evidence="8">Young leaf</tissue>
    </source>
</reference>
<dbReference type="GO" id="GO:0005634">
    <property type="term" value="C:nucleus"/>
    <property type="evidence" value="ECO:0007669"/>
    <property type="project" value="UniProtKB-SubCell"/>
</dbReference>
<dbReference type="SMART" id="SM00353">
    <property type="entry name" value="HLH"/>
    <property type="match status" value="1"/>
</dbReference>
<dbReference type="AlphaFoldDB" id="A0A2R6Q5X3"/>
<evidence type="ECO:0000313" key="9">
    <source>
        <dbReference type="Proteomes" id="UP000241394"/>
    </source>
</evidence>
<dbReference type="FunCoup" id="A0A2R6Q5X3">
    <property type="interactions" value="66"/>
</dbReference>
<dbReference type="InterPro" id="IPR011598">
    <property type="entry name" value="bHLH_dom"/>
</dbReference>